<organism evidence="1">
    <name type="scientific">marine sediment metagenome</name>
    <dbReference type="NCBI Taxonomy" id="412755"/>
    <lineage>
        <taxon>unclassified sequences</taxon>
        <taxon>metagenomes</taxon>
        <taxon>ecological metagenomes</taxon>
    </lineage>
</organism>
<sequence length="108" mass="11869">STGELLSQTCRWLSPKCGSEAVLSIGSGIEWMENPKFAGVISVMPHGCMPGGVVAAMSEKFSTLYQKPWINVTYDGFMETNNLARINNFAEILRFCSKAEREGCLGDR</sequence>
<gene>
    <name evidence="1" type="ORF">S03H2_57595</name>
</gene>
<dbReference type="EMBL" id="BARU01036930">
    <property type="protein sequence ID" value="GAH82537.1"/>
    <property type="molecule type" value="Genomic_DNA"/>
</dbReference>
<comment type="caution">
    <text evidence="1">The sequence shown here is derived from an EMBL/GenBank/DDBJ whole genome shotgun (WGS) entry which is preliminary data.</text>
</comment>
<feature type="non-terminal residue" evidence="1">
    <location>
        <position position="1"/>
    </location>
</feature>
<proteinExistence type="predicted"/>
<name>X1ILG4_9ZZZZ</name>
<accession>X1ILG4</accession>
<evidence type="ECO:0000313" key="1">
    <source>
        <dbReference type="EMBL" id="GAH82537.1"/>
    </source>
</evidence>
<evidence type="ECO:0008006" key="2">
    <source>
        <dbReference type="Google" id="ProtNLM"/>
    </source>
</evidence>
<protein>
    <recommendedName>
        <fullName evidence="2">DUF2229 domain-containing protein</fullName>
    </recommendedName>
</protein>
<reference evidence="1" key="1">
    <citation type="journal article" date="2014" name="Front. Microbiol.">
        <title>High frequency of phylogenetically diverse reductive dehalogenase-homologous genes in deep subseafloor sedimentary metagenomes.</title>
        <authorList>
            <person name="Kawai M."/>
            <person name="Futagami T."/>
            <person name="Toyoda A."/>
            <person name="Takaki Y."/>
            <person name="Nishi S."/>
            <person name="Hori S."/>
            <person name="Arai W."/>
            <person name="Tsubouchi T."/>
            <person name="Morono Y."/>
            <person name="Uchiyama I."/>
            <person name="Ito T."/>
            <person name="Fujiyama A."/>
            <person name="Inagaki F."/>
            <person name="Takami H."/>
        </authorList>
    </citation>
    <scope>NUCLEOTIDE SEQUENCE</scope>
    <source>
        <strain evidence="1">Expedition CK06-06</strain>
    </source>
</reference>
<dbReference type="AlphaFoldDB" id="X1ILG4"/>